<organism evidence="1 2">
    <name type="scientific">Nonomuraea solani</name>
    <dbReference type="NCBI Taxonomy" id="1144553"/>
    <lineage>
        <taxon>Bacteria</taxon>
        <taxon>Bacillati</taxon>
        <taxon>Actinomycetota</taxon>
        <taxon>Actinomycetes</taxon>
        <taxon>Streptosporangiales</taxon>
        <taxon>Streptosporangiaceae</taxon>
        <taxon>Nonomuraea</taxon>
    </lineage>
</organism>
<proteinExistence type="predicted"/>
<reference evidence="1 2" key="1">
    <citation type="submission" date="2016-10" db="EMBL/GenBank/DDBJ databases">
        <authorList>
            <person name="de Groot N.N."/>
        </authorList>
    </citation>
    <scope>NUCLEOTIDE SEQUENCE [LARGE SCALE GENOMIC DNA]</scope>
    <source>
        <strain evidence="1 2">CGMCC 4.7037</strain>
    </source>
</reference>
<dbReference type="EMBL" id="FNVT01000004">
    <property type="protein sequence ID" value="SEG80094.1"/>
    <property type="molecule type" value="Genomic_DNA"/>
</dbReference>
<gene>
    <name evidence="1" type="ORF">SAMN05444920_104799</name>
</gene>
<dbReference type="AlphaFoldDB" id="A0A1H6D4W3"/>
<dbReference type="Proteomes" id="UP000236732">
    <property type="component" value="Unassembled WGS sequence"/>
</dbReference>
<dbReference type="OrthoDB" id="3528128at2"/>
<name>A0A1H6D4W3_9ACTN</name>
<evidence type="ECO:0000313" key="2">
    <source>
        <dbReference type="Proteomes" id="UP000236732"/>
    </source>
</evidence>
<evidence type="ECO:0000313" key="1">
    <source>
        <dbReference type="EMBL" id="SEG80094.1"/>
    </source>
</evidence>
<protein>
    <submittedName>
        <fullName evidence="1">Uncharacterized protein</fullName>
    </submittedName>
</protein>
<keyword evidence="2" id="KW-1185">Reference proteome</keyword>
<accession>A0A1H6D4W3</accession>
<dbReference type="RefSeq" id="WP_103957256.1">
    <property type="nucleotide sequence ID" value="NZ_FNVT01000004.1"/>
</dbReference>
<sequence length="83" mass="8902">MVALLALASPELPQSVEYPPPSPPYVRPTLPVGLPKGPIRYAYLPADGDWVLVTSSGARGTMPGRHGDVLRISRNGLRIAHYA</sequence>